<sequence length="78" mass="9390">MPYKTIKIRDETYENINVLVGDLMKELKRPVSIDEALRYLLKCRKNKPSMFAGGWNMGEEEIEEIKKELKESWKRWEL</sequence>
<dbReference type="Proteomes" id="UP000050360">
    <property type="component" value="Unassembled WGS sequence"/>
</dbReference>
<evidence type="ECO:0000313" key="1">
    <source>
        <dbReference type="EMBL" id="KPQ42018.1"/>
    </source>
</evidence>
<name>A0A0N8KQF8_9EURY</name>
<protein>
    <submittedName>
        <fullName evidence="1">Uncharacterized protein</fullName>
    </submittedName>
</protein>
<gene>
    <name evidence="1" type="ORF">MPEBLZ_03429</name>
</gene>
<dbReference type="AlphaFoldDB" id="A0A0N8KQF8"/>
<dbReference type="EMBL" id="LKCM01000275">
    <property type="protein sequence ID" value="KPQ42018.1"/>
    <property type="molecule type" value="Genomic_DNA"/>
</dbReference>
<organism evidence="1 2">
    <name type="scientific">Candidatus Methanoperedens nitratireducens</name>
    <dbReference type="NCBI Taxonomy" id="1392998"/>
    <lineage>
        <taxon>Archaea</taxon>
        <taxon>Methanobacteriati</taxon>
        <taxon>Methanobacteriota</taxon>
        <taxon>Stenosarchaea group</taxon>
        <taxon>Methanomicrobia</taxon>
        <taxon>Methanosarcinales</taxon>
        <taxon>ANME-2 cluster</taxon>
        <taxon>Candidatus Methanoperedentaceae</taxon>
        <taxon>Candidatus Methanoperedens</taxon>
    </lineage>
</organism>
<accession>A0A0N8KQF8</accession>
<reference evidence="1 2" key="1">
    <citation type="submission" date="2015-09" db="EMBL/GenBank/DDBJ databases">
        <title>A metagenomics-based metabolic model of nitrate-dependent anaerobic oxidation of methane by Methanoperedens-like archaea.</title>
        <authorList>
            <person name="Arshad A."/>
            <person name="Speth D.R."/>
            <person name="De Graaf R.M."/>
            <person name="Op Den Camp H.J."/>
            <person name="Jetten M.S."/>
            <person name="Welte C.U."/>
        </authorList>
    </citation>
    <scope>NUCLEOTIDE SEQUENCE [LARGE SCALE GENOMIC DNA]</scope>
</reference>
<evidence type="ECO:0000313" key="2">
    <source>
        <dbReference type="Proteomes" id="UP000050360"/>
    </source>
</evidence>
<proteinExistence type="predicted"/>
<comment type="caution">
    <text evidence="1">The sequence shown here is derived from an EMBL/GenBank/DDBJ whole genome shotgun (WGS) entry which is preliminary data.</text>
</comment>